<evidence type="ECO:0000313" key="1">
    <source>
        <dbReference type="EnsemblPlants" id="AET2Gv20700900.7"/>
    </source>
</evidence>
<reference evidence="2" key="2">
    <citation type="journal article" date="2017" name="Nat. Plants">
        <title>The Aegilops tauschii genome reveals multiple impacts of transposons.</title>
        <authorList>
            <person name="Zhao G."/>
            <person name="Zou C."/>
            <person name="Li K."/>
            <person name="Wang K."/>
            <person name="Li T."/>
            <person name="Gao L."/>
            <person name="Zhang X."/>
            <person name="Wang H."/>
            <person name="Yang Z."/>
            <person name="Liu X."/>
            <person name="Jiang W."/>
            <person name="Mao L."/>
            <person name="Kong X."/>
            <person name="Jiao Y."/>
            <person name="Jia J."/>
        </authorList>
    </citation>
    <scope>NUCLEOTIDE SEQUENCE [LARGE SCALE GENOMIC DNA]</scope>
    <source>
        <strain evidence="2">cv. AL8/78</strain>
    </source>
</reference>
<proteinExistence type="predicted"/>
<dbReference type="AlphaFoldDB" id="A0A453C1L8"/>
<name>A0A453C1L8_AEGTS</name>
<organism evidence="1 2">
    <name type="scientific">Aegilops tauschii subsp. strangulata</name>
    <name type="common">Goatgrass</name>
    <dbReference type="NCBI Taxonomy" id="200361"/>
    <lineage>
        <taxon>Eukaryota</taxon>
        <taxon>Viridiplantae</taxon>
        <taxon>Streptophyta</taxon>
        <taxon>Embryophyta</taxon>
        <taxon>Tracheophyta</taxon>
        <taxon>Spermatophyta</taxon>
        <taxon>Magnoliopsida</taxon>
        <taxon>Liliopsida</taxon>
        <taxon>Poales</taxon>
        <taxon>Poaceae</taxon>
        <taxon>BOP clade</taxon>
        <taxon>Pooideae</taxon>
        <taxon>Triticodae</taxon>
        <taxon>Triticeae</taxon>
        <taxon>Triticinae</taxon>
        <taxon>Aegilops</taxon>
    </lineage>
</organism>
<reference evidence="1" key="4">
    <citation type="submission" date="2019-03" db="UniProtKB">
        <authorList>
            <consortium name="EnsemblPlants"/>
        </authorList>
    </citation>
    <scope>IDENTIFICATION</scope>
</reference>
<reference evidence="2" key="1">
    <citation type="journal article" date="2014" name="Science">
        <title>Ancient hybridizations among the ancestral genomes of bread wheat.</title>
        <authorList>
            <consortium name="International Wheat Genome Sequencing Consortium,"/>
            <person name="Marcussen T."/>
            <person name="Sandve S.R."/>
            <person name="Heier L."/>
            <person name="Spannagl M."/>
            <person name="Pfeifer M."/>
            <person name="Jakobsen K.S."/>
            <person name="Wulff B.B."/>
            <person name="Steuernagel B."/>
            <person name="Mayer K.F."/>
            <person name="Olsen O.A."/>
        </authorList>
    </citation>
    <scope>NUCLEOTIDE SEQUENCE [LARGE SCALE GENOMIC DNA]</scope>
    <source>
        <strain evidence="2">cv. AL8/78</strain>
    </source>
</reference>
<dbReference type="Gramene" id="AET2Gv20700900.7">
    <property type="protein sequence ID" value="AET2Gv20700900.7"/>
    <property type="gene ID" value="AET2Gv20700900"/>
</dbReference>
<keyword evidence="2" id="KW-1185">Reference proteome</keyword>
<reference evidence="1" key="5">
    <citation type="journal article" date="2021" name="G3 (Bethesda)">
        <title>Aegilops tauschii genome assembly Aet v5.0 features greater sequence contiguity and improved annotation.</title>
        <authorList>
            <person name="Wang L."/>
            <person name="Zhu T."/>
            <person name="Rodriguez J.C."/>
            <person name="Deal K.R."/>
            <person name="Dubcovsky J."/>
            <person name="McGuire P.E."/>
            <person name="Lux T."/>
            <person name="Spannagl M."/>
            <person name="Mayer K.F.X."/>
            <person name="Baldrich P."/>
            <person name="Meyers B.C."/>
            <person name="Huo N."/>
            <person name="Gu Y.Q."/>
            <person name="Zhou H."/>
            <person name="Devos K.M."/>
            <person name="Bennetzen J.L."/>
            <person name="Unver T."/>
            <person name="Budak H."/>
            <person name="Gulick P.J."/>
            <person name="Galiba G."/>
            <person name="Kalapos B."/>
            <person name="Nelson D.R."/>
            <person name="Li P."/>
            <person name="You F.M."/>
            <person name="Luo M.C."/>
            <person name="Dvorak J."/>
        </authorList>
    </citation>
    <scope>NUCLEOTIDE SEQUENCE [LARGE SCALE GENOMIC DNA]</scope>
    <source>
        <strain evidence="1">cv. AL8/78</strain>
    </source>
</reference>
<sequence>AVGGWSLRGGLPVLSICANFYWIAVKLARAWYLGEGKEGWTAAKVDSVKISAQ</sequence>
<accession>A0A453C1L8</accession>
<protein>
    <submittedName>
        <fullName evidence="1">Uncharacterized protein</fullName>
    </submittedName>
</protein>
<reference evidence="1" key="3">
    <citation type="journal article" date="2017" name="Nature">
        <title>Genome sequence of the progenitor of the wheat D genome Aegilops tauschii.</title>
        <authorList>
            <person name="Luo M.C."/>
            <person name="Gu Y.Q."/>
            <person name="Puiu D."/>
            <person name="Wang H."/>
            <person name="Twardziok S.O."/>
            <person name="Deal K.R."/>
            <person name="Huo N."/>
            <person name="Zhu T."/>
            <person name="Wang L."/>
            <person name="Wang Y."/>
            <person name="McGuire P.E."/>
            <person name="Liu S."/>
            <person name="Long H."/>
            <person name="Ramasamy R.K."/>
            <person name="Rodriguez J.C."/>
            <person name="Van S.L."/>
            <person name="Yuan L."/>
            <person name="Wang Z."/>
            <person name="Xia Z."/>
            <person name="Xiao L."/>
            <person name="Anderson O.D."/>
            <person name="Ouyang S."/>
            <person name="Liang Y."/>
            <person name="Zimin A.V."/>
            <person name="Pertea G."/>
            <person name="Qi P."/>
            <person name="Bennetzen J.L."/>
            <person name="Dai X."/>
            <person name="Dawson M.W."/>
            <person name="Muller H.G."/>
            <person name="Kugler K."/>
            <person name="Rivarola-Duarte L."/>
            <person name="Spannagl M."/>
            <person name="Mayer K.F.X."/>
            <person name="Lu F.H."/>
            <person name="Bevan M.W."/>
            <person name="Leroy P."/>
            <person name="Li P."/>
            <person name="You F.M."/>
            <person name="Sun Q."/>
            <person name="Liu Z."/>
            <person name="Lyons E."/>
            <person name="Wicker T."/>
            <person name="Salzberg S.L."/>
            <person name="Devos K.M."/>
            <person name="Dvorak J."/>
        </authorList>
    </citation>
    <scope>NUCLEOTIDE SEQUENCE [LARGE SCALE GENOMIC DNA]</scope>
    <source>
        <strain evidence="1">cv. AL8/78</strain>
    </source>
</reference>
<dbReference type="EnsemblPlants" id="AET2Gv20700900.7">
    <property type="protein sequence ID" value="AET2Gv20700900.7"/>
    <property type="gene ID" value="AET2Gv20700900"/>
</dbReference>
<evidence type="ECO:0000313" key="2">
    <source>
        <dbReference type="Proteomes" id="UP000015105"/>
    </source>
</evidence>
<dbReference type="Proteomes" id="UP000015105">
    <property type="component" value="Chromosome 2D"/>
</dbReference>